<dbReference type="PANTHER" id="PTHR43464">
    <property type="entry name" value="METHYLTRANSFERASE"/>
    <property type="match status" value="1"/>
</dbReference>
<dbReference type="InterPro" id="IPR025714">
    <property type="entry name" value="Methyltranfer_dom"/>
</dbReference>
<keyword evidence="3" id="KW-0949">S-adenosyl-L-methionine</keyword>
<dbReference type="SUPFAM" id="SSF53335">
    <property type="entry name" value="S-adenosyl-L-methionine-dependent methyltransferases"/>
    <property type="match status" value="1"/>
</dbReference>
<feature type="domain" description="Methyltransferase" evidence="4">
    <location>
        <begin position="40"/>
        <end position="152"/>
    </location>
</feature>
<gene>
    <name evidence="5" type="ORF">DP116_07520</name>
</gene>
<reference evidence="5 6" key="1">
    <citation type="submission" date="2018-06" db="EMBL/GenBank/DDBJ databases">
        <title>Comparative genomics of Brasilonema spp. strains.</title>
        <authorList>
            <person name="Alvarenga D.O."/>
            <person name="Fiore M.F."/>
            <person name="Varani A.M."/>
        </authorList>
    </citation>
    <scope>NUCLEOTIDE SEQUENCE [LARGE SCALE GENOMIC DNA]</scope>
    <source>
        <strain evidence="5 6">SPC951</strain>
    </source>
</reference>
<evidence type="ECO:0000259" key="4">
    <source>
        <dbReference type="Pfam" id="PF13847"/>
    </source>
</evidence>
<dbReference type="Proteomes" id="UP000718564">
    <property type="component" value="Unassembled WGS sequence"/>
</dbReference>
<evidence type="ECO:0000256" key="1">
    <source>
        <dbReference type="ARBA" id="ARBA00022603"/>
    </source>
</evidence>
<comment type="caution">
    <text evidence="5">The sequence shown here is derived from an EMBL/GenBank/DDBJ whole genome shotgun (WGS) entry which is preliminary data.</text>
</comment>
<keyword evidence="1" id="KW-0489">Methyltransferase</keyword>
<name>A0ABX1P635_9CYAN</name>
<dbReference type="Gene3D" id="3.40.50.150">
    <property type="entry name" value="Vaccinia Virus protein VP39"/>
    <property type="match status" value="1"/>
</dbReference>
<evidence type="ECO:0000256" key="2">
    <source>
        <dbReference type="ARBA" id="ARBA00022679"/>
    </source>
</evidence>
<evidence type="ECO:0000313" key="6">
    <source>
        <dbReference type="Proteomes" id="UP000718564"/>
    </source>
</evidence>
<evidence type="ECO:0000313" key="5">
    <source>
        <dbReference type="EMBL" id="NMG19312.1"/>
    </source>
</evidence>
<keyword evidence="6" id="KW-1185">Reference proteome</keyword>
<dbReference type="Pfam" id="PF13847">
    <property type="entry name" value="Methyltransf_31"/>
    <property type="match status" value="1"/>
</dbReference>
<dbReference type="CDD" id="cd02440">
    <property type="entry name" value="AdoMet_MTases"/>
    <property type="match status" value="1"/>
</dbReference>
<organism evidence="5 6">
    <name type="scientific">Brasilonema bromeliae SPC951</name>
    <dbReference type="NCBI Taxonomy" id="385972"/>
    <lineage>
        <taxon>Bacteria</taxon>
        <taxon>Bacillati</taxon>
        <taxon>Cyanobacteriota</taxon>
        <taxon>Cyanophyceae</taxon>
        <taxon>Nostocales</taxon>
        <taxon>Scytonemataceae</taxon>
        <taxon>Brasilonema</taxon>
        <taxon>Bromeliae group (in: Brasilonema)</taxon>
    </lineage>
</organism>
<proteinExistence type="predicted"/>
<evidence type="ECO:0000256" key="3">
    <source>
        <dbReference type="ARBA" id="ARBA00022691"/>
    </source>
</evidence>
<dbReference type="PANTHER" id="PTHR43464:SF19">
    <property type="entry name" value="UBIQUINONE BIOSYNTHESIS O-METHYLTRANSFERASE, MITOCHONDRIAL"/>
    <property type="match status" value="1"/>
</dbReference>
<protein>
    <recommendedName>
        <fullName evidence="4">Methyltransferase domain-containing protein</fullName>
    </recommendedName>
</protein>
<sequence>MTQNDRYTLATGELGAYRLSILNIIHRPYTEFLFRRVGLEQGMAVADIGCGTGNVSNWVAQQVGSSGSVVGVDLSAEQVEQARRNAKTLSLSNVTFGLGSAYDTGLPQDSFDLVYCRFLLMHLTRPIDALLQMRSLLKPGGLLVCEEADFSTAFCEPSNPAYNRCFELFLALSHARGQHFSMGIMLHRIFQDSGFVAPEISLAQAVVVRGETKRLVDLSLLEANDALIEAGLTTQEEINQKIAQIKALAADETTAFGIPRVTQVWARK</sequence>
<keyword evidence="2" id="KW-0808">Transferase</keyword>
<accession>A0ABX1P635</accession>
<dbReference type="InterPro" id="IPR029063">
    <property type="entry name" value="SAM-dependent_MTases_sf"/>
</dbReference>
<dbReference type="EMBL" id="QMEB01000039">
    <property type="protein sequence ID" value="NMG19312.1"/>
    <property type="molecule type" value="Genomic_DNA"/>
</dbReference>